<keyword evidence="4" id="KW-0408">Iron</keyword>
<dbReference type="PANTHER" id="PTHR43255">
    <property type="entry name" value="IRON-SULFUR-BINDING OXIDOREDUCTASE FADF-RELATED-RELATED"/>
    <property type="match status" value="1"/>
</dbReference>
<evidence type="ECO:0000313" key="7">
    <source>
        <dbReference type="EMBL" id="BDB98882.1"/>
    </source>
</evidence>
<feature type="domain" description="4Fe-4S ferredoxin-type" evidence="6">
    <location>
        <begin position="302"/>
        <end position="321"/>
    </location>
</feature>
<feature type="domain" description="4Fe-4S ferredoxin-type" evidence="6">
    <location>
        <begin position="342"/>
        <end position="370"/>
    </location>
</feature>
<name>A0AAQ4CSV1_9CREN</name>
<accession>A0AAQ4CSV1</accession>
<keyword evidence="3" id="KW-0560">Oxidoreductase</keyword>
<evidence type="ECO:0000313" key="8">
    <source>
        <dbReference type="Proteomes" id="UP001319921"/>
    </source>
</evidence>
<dbReference type="AlphaFoldDB" id="A0AAQ4CSV1"/>
<dbReference type="InterPro" id="IPR051460">
    <property type="entry name" value="HdrC_iron-sulfur_subunit"/>
</dbReference>
<dbReference type="Pfam" id="PF13183">
    <property type="entry name" value="Fer4_8"/>
    <property type="match status" value="1"/>
</dbReference>
<sequence>MLLDASIFSRAIIGGYDIRKYQSKEEAEIVVGRLTGLYGNILKYSKVKLLFAPTKFEDGSILHEVGGKEIYKIFEVPAGLTFDRLISELSKLNYYPALFPMYLKGTIGGFIALNGSGFGSYKFGFVKNIKTVHELIDYKVAKITAVKYPEVLESEEESKFSWSAILIDGTTKYYIPSIYNKFLEHKISTISTDKVIKEIENRIYKIFKRDYIPIILKMDHNKALNFNFDVHLGYIIKYNSPKKYKVLIGRIEENRLPELFEYLKKNKDVVPFPYLREYEEYHEAIIEGFKKYEIKIKDKKLKNIIIDASKCINCSLCLDVCLSYNTTKNILFSPLGRFNRLLTGESNFESCFGCKACEEICPVQINISNIMETLPQFNNTKEKLIIEVSDLPKSIYELEKILDSKYRNKPIFLLFVGCSSKYDPLGVEGFLNYLLINGDKLPPEFSPRVKIIAGYCCGFDKYLSGNLEEAKIDVERINKMKIEQNAIGVYFLCPEGLYIYNKLSNQKGIFAFDIIKNDLKDKNVHLGCWAKKLGYASQYNDCAGLFFTSYKDSPVKISKKNYLTVCPFSTWKFGAISVYSTFIEKKEITEIKKEEAFDENIIYNQLIRGVEAAIDKAVDEIAEKVSMWKLGGEQYFILLSIPIMSKYINSELIRNFASDPQIKRFFYSISQNRLLLEQKIKTYIDYIMHYNFENKITEFSEEILKSNKLDYSAIDIVKTSEFRKALKEILMKAINENLLSNIINSVIYL</sequence>
<dbReference type="PANTHER" id="PTHR43255:SF1">
    <property type="entry name" value="IRON-SULFUR-BINDING OXIDOREDUCTASE FADF-RELATED"/>
    <property type="match status" value="1"/>
</dbReference>
<dbReference type="GeneID" id="68866629"/>
<dbReference type="RefSeq" id="WP_229569245.1">
    <property type="nucleotide sequence ID" value="NZ_AP025226.1"/>
</dbReference>
<gene>
    <name evidence="7" type="ORF">SACC_18990</name>
</gene>
<evidence type="ECO:0000256" key="5">
    <source>
        <dbReference type="ARBA" id="ARBA00023014"/>
    </source>
</evidence>
<dbReference type="Proteomes" id="UP001319921">
    <property type="component" value="Chromosome"/>
</dbReference>
<reference evidence="7 8" key="1">
    <citation type="journal article" date="2022" name="Microbiol. Resour. Announc.">
        <title>Complete Genome Sequence of the Hyperthermophilic and Acidophilic Archaeon Saccharolobus caldissimus Strain HS-3T.</title>
        <authorList>
            <person name="Sakai H.D."/>
            <person name="Kurosawa N."/>
        </authorList>
    </citation>
    <scope>NUCLEOTIDE SEQUENCE [LARGE SCALE GENOMIC DNA]</scope>
    <source>
        <strain evidence="7 8">JCM32116</strain>
    </source>
</reference>
<evidence type="ECO:0000259" key="6">
    <source>
        <dbReference type="PROSITE" id="PS51379"/>
    </source>
</evidence>
<dbReference type="GO" id="GO:0005886">
    <property type="term" value="C:plasma membrane"/>
    <property type="evidence" value="ECO:0007669"/>
    <property type="project" value="TreeGrafter"/>
</dbReference>
<dbReference type="GO" id="GO:0051539">
    <property type="term" value="F:4 iron, 4 sulfur cluster binding"/>
    <property type="evidence" value="ECO:0007669"/>
    <property type="project" value="UniProtKB-KW"/>
</dbReference>
<dbReference type="Gene3D" id="3.30.70.20">
    <property type="match status" value="1"/>
</dbReference>
<dbReference type="GO" id="GO:0016491">
    <property type="term" value="F:oxidoreductase activity"/>
    <property type="evidence" value="ECO:0007669"/>
    <property type="project" value="UniProtKB-KW"/>
</dbReference>
<dbReference type="PROSITE" id="PS51379">
    <property type="entry name" value="4FE4S_FER_2"/>
    <property type="match status" value="2"/>
</dbReference>
<dbReference type="GO" id="GO:0046872">
    <property type="term" value="F:metal ion binding"/>
    <property type="evidence" value="ECO:0007669"/>
    <property type="project" value="UniProtKB-KW"/>
</dbReference>
<evidence type="ECO:0000256" key="3">
    <source>
        <dbReference type="ARBA" id="ARBA00023002"/>
    </source>
</evidence>
<keyword evidence="1" id="KW-0004">4Fe-4S</keyword>
<dbReference type="InterPro" id="IPR017900">
    <property type="entry name" value="4Fe4S_Fe_S_CS"/>
</dbReference>
<dbReference type="EMBL" id="AP025226">
    <property type="protein sequence ID" value="BDB98882.1"/>
    <property type="molecule type" value="Genomic_DNA"/>
</dbReference>
<keyword evidence="5" id="KW-0411">Iron-sulfur</keyword>
<dbReference type="SUPFAM" id="SSF46548">
    <property type="entry name" value="alpha-helical ferredoxin"/>
    <property type="match status" value="1"/>
</dbReference>
<evidence type="ECO:0000256" key="1">
    <source>
        <dbReference type="ARBA" id="ARBA00022485"/>
    </source>
</evidence>
<dbReference type="KEGG" id="scas:SACC_18990"/>
<dbReference type="GO" id="GO:0050660">
    <property type="term" value="F:flavin adenine dinucleotide binding"/>
    <property type="evidence" value="ECO:0007669"/>
    <property type="project" value="InterPro"/>
</dbReference>
<dbReference type="SUPFAM" id="SSF56176">
    <property type="entry name" value="FAD-binding/transporter-associated domain-like"/>
    <property type="match status" value="1"/>
</dbReference>
<protein>
    <recommendedName>
        <fullName evidence="6">4Fe-4S ferredoxin-type domain-containing protein</fullName>
    </recommendedName>
</protein>
<dbReference type="InterPro" id="IPR036318">
    <property type="entry name" value="FAD-bd_PCMH-like_sf"/>
</dbReference>
<keyword evidence="8" id="KW-1185">Reference proteome</keyword>
<keyword evidence="2" id="KW-0479">Metal-binding</keyword>
<organism evidence="7 8">
    <name type="scientific">Saccharolobus caldissimus</name>
    <dbReference type="NCBI Taxonomy" id="1702097"/>
    <lineage>
        <taxon>Archaea</taxon>
        <taxon>Thermoproteota</taxon>
        <taxon>Thermoprotei</taxon>
        <taxon>Sulfolobales</taxon>
        <taxon>Sulfolobaceae</taxon>
        <taxon>Saccharolobus</taxon>
    </lineage>
</organism>
<proteinExistence type="predicted"/>
<dbReference type="InterPro" id="IPR017896">
    <property type="entry name" value="4Fe4S_Fe-S-bd"/>
</dbReference>
<dbReference type="PROSITE" id="PS00198">
    <property type="entry name" value="4FE4S_FER_1"/>
    <property type="match status" value="1"/>
</dbReference>
<evidence type="ECO:0000256" key="4">
    <source>
        <dbReference type="ARBA" id="ARBA00023004"/>
    </source>
</evidence>
<evidence type="ECO:0000256" key="2">
    <source>
        <dbReference type="ARBA" id="ARBA00022723"/>
    </source>
</evidence>